<accession>A0ABU7XDY7</accession>
<evidence type="ECO:0000256" key="2">
    <source>
        <dbReference type="SAM" id="Phobius"/>
    </source>
</evidence>
<dbReference type="RefSeq" id="WP_332080102.1">
    <property type="nucleotide sequence ID" value="NZ_JAZHYN010000002.1"/>
</dbReference>
<proteinExistence type="predicted"/>
<keyword evidence="4" id="KW-1185">Reference proteome</keyword>
<feature type="region of interest" description="Disordered" evidence="1">
    <location>
        <begin position="101"/>
        <end position="132"/>
    </location>
</feature>
<evidence type="ECO:0000313" key="3">
    <source>
        <dbReference type="EMBL" id="MEF3365202.1"/>
    </source>
</evidence>
<keyword evidence="2" id="KW-1133">Transmembrane helix</keyword>
<sequence length="206" mass="21551">MPKRFDANAAAVAAKSRKILLNAAACFVGASLLALLPQDWRVDEIFAPKETAVEIDAVSGKFLARVETEETLSSPEEKIAAPILASLPAYGKFDIASDEASAWDEEKPSPAAAKPIREAPKKQARTADPQIADSVAIVPTPPIRPSAANPAAEAVNRGAETAERHLLAGLSPSALSSKLAPIAQGAWRGATSLGSSLAGLLEDYRF</sequence>
<keyword evidence="2" id="KW-0812">Transmembrane</keyword>
<name>A0ABU7XDY7_9HYPH</name>
<reference evidence="3 4" key="1">
    <citation type="submission" date="2024-02" db="EMBL/GenBank/DDBJ databases">
        <authorList>
            <person name="Grouzdev D."/>
        </authorList>
    </citation>
    <scope>NUCLEOTIDE SEQUENCE [LARGE SCALE GENOMIC DNA]</scope>
    <source>
        <strain evidence="3 4">9N</strain>
    </source>
</reference>
<keyword evidence="2" id="KW-0472">Membrane</keyword>
<dbReference type="EMBL" id="JAZHYN010000002">
    <property type="protein sequence ID" value="MEF3365202.1"/>
    <property type="molecule type" value="Genomic_DNA"/>
</dbReference>
<dbReference type="Proteomes" id="UP001350748">
    <property type="component" value="Unassembled WGS sequence"/>
</dbReference>
<protein>
    <submittedName>
        <fullName evidence="3">Uncharacterized protein</fullName>
    </submittedName>
</protein>
<organism evidence="3 4">
    <name type="scientific">Methylocystis borbori</name>
    <dbReference type="NCBI Taxonomy" id="3118750"/>
    <lineage>
        <taxon>Bacteria</taxon>
        <taxon>Pseudomonadati</taxon>
        <taxon>Pseudomonadota</taxon>
        <taxon>Alphaproteobacteria</taxon>
        <taxon>Hyphomicrobiales</taxon>
        <taxon>Methylocystaceae</taxon>
        <taxon>Methylocystis</taxon>
    </lineage>
</organism>
<feature type="transmembrane region" description="Helical" evidence="2">
    <location>
        <begin position="20"/>
        <end position="37"/>
    </location>
</feature>
<comment type="caution">
    <text evidence="3">The sequence shown here is derived from an EMBL/GenBank/DDBJ whole genome shotgun (WGS) entry which is preliminary data.</text>
</comment>
<gene>
    <name evidence="3" type="ORF">V3H18_01505</name>
</gene>
<evidence type="ECO:0000313" key="4">
    <source>
        <dbReference type="Proteomes" id="UP001350748"/>
    </source>
</evidence>
<evidence type="ECO:0000256" key="1">
    <source>
        <dbReference type="SAM" id="MobiDB-lite"/>
    </source>
</evidence>